<reference evidence="3" key="1">
    <citation type="submission" date="2020-02" db="EMBL/GenBank/DDBJ databases">
        <authorList>
            <person name="Meier V. D."/>
        </authorList>
    </citation>
    <scope>NUCLEOTIDE SEQUENCE</scope>
    <source>
        <strain evidence="3">AVDCRST_MAG77</strain>
    </source>
</reference>
<dbReference type="PANTHER" id="PTHR14239:SF10">
    <property type="entry name" value="REDUCTASE"/>
    <property type="match status" value="1"/>
</dbReference>
<dbReference type="InterPro" id="IPR036291">
    <property type="entry name" value="NAD(P)-bd_dom_sf"/>
</dbReference>
<dbReference type="Gene3D" id="3.40.50.720">
    <property type="entry name" value="NAD(P)-binding Rossmann-like Domain"/>
    <property type="match status" value="1"/>
</dbReference>
<dbReference type="PANTHER" id="PTHR14239">
    <property type="entry name" value="DUDULIN-RELATED"/>
    <property type="match status" value="1"/>
</dbReference>
<proteinExistence type="predicted"/>
<organism evidence="3">
    <name type="scientific">uncultured Chloroflexota bacterium</name>
    <dbReference type="NCBI Taxonomy" id="166587"/>
    <lineage>
        <taxon>Bacteria</taxon>
        <taxon>Bacillati</taxon>
        <taxon>Chloroflexota</taxon>
        <taxon>environmental samples</taxon>
    </lineage>
</organism>
<evidence type="ECO:0000259" key="2">
    <source>
        <dbReference type="Pfam" id="PF03807"/>
    </source>
</evidence>
<evidence type="ECO:0000313" key="3">
    <source>
        <dbReference type="EMBL" id="CAA9277121.1"/>
    </source>
</evidence>
<accession>A0A6J4JHD7</accession>
<evidence type="ECO:0000256" key="1">
    <source>
        <dbReference type="ARBA" id="ARBA00023002"/>
    </source>
</evidence>
<sequence length="217" mass="22654">MRIGVLGTGMVGQGLGQGLAERGHEVKIGSRTPDSETVREWLAGAGQGASAGTFAEAADFAELAILATAWSGTENALRLAGAERLAGKVVMDATNPLDFSTGAPALAVGHTDSAGERVQRWLPQARVVKAFNTVGNALMVDPQVPGGPPDLFICGNDEDAKRQVSELAQSLGWPASLDLGGIESSRYLEPLAMVWILYGARNNHWTHAIKLLGKAGA</sequence>
<dbReference type="InterPro" id="IPR051267">
    <property type="entry name" value="STEAP_metalloreductase"/>
</dbReference>
<dbReference type="GO" id="GO:0016491">
    <property type="term" value="F:oxidoreductase activity"/>
    <property type="evidence" value="ECO:0007669"/>
    <property type="project" value="UniProtKB-KW"/>
</dbReference>
<dbReference type="Pfam" id="PF03807">
    <property type="entry name" value="F420_oxidored"/>
    <property type="match status" value="1"/>
</dbReference>
<protein>
    <recommendedName>
        <fullName evidence="2">Pyrroline-5-carboxylate reductase catalytic N-terminal domain-containing protein</fullName>
    </recommendedName>
</protein>
<feature type="domain" description="Pyrroline-5-carboxylate reductase catalytic N-terminal" evidence="2">
    <location>
        <begin position="2"/>
        <end position="96"/>
    </location>
</feature>
<gene>
    <name evidence="3" type="ORF">AVDCRST_MAG77-3523</name>
</gene>
<dbReference type="SUPFAM" id="SSF51735">
    <property type="entry name" value="NAD(P)-binding Rossmann-fold domains"/>
    <property type="match status" value="1"/>
</dbReference>
<dbReference type="AlphaFoldDB" id="A0A6J4JHD7"/>
<dbReference type="EMBL" id="CADCTC010000195">
    <property type="protein sequence ID" value="CAA9277121.1"/>
    <property type="molecule type" value="Genomic_DNA"/>
</dbReference>
<keyword evidence="1" id="KW-0560">Oxidoreductase</keyword>
<name>A0A6J4JHD7_9CHLR</name>
<dbReference type="InterPro" id="IPR028939">
    <property type="entry name" value="P5C_Rdtase_cat_N"/>
</dbReference>